<keyword evidence="2" id="KW-1185">Reference proteome</keyword>
<dbReference type="HOGENOM" id="CLU_3042120_0_0_9"/>
<accession>M1MB22</accession>
<proteinExistence type="predicted"/>
<protein>
    <submittedName>
        <fullName evidence="1">Uncharacterized protein</fullName>
    </submittedName>
</protein>
<organism evidence="1 2">
    <name type="scientific">Clostridium saccharoperbutylacetonicum N1-4(HMT)</name>
    <dbReference type="NCBI Taxonomy" id="931276"/>
    <lineage>
        <taxon>Bacteria</taxon>
        <taxon>Bacillati</taxon>
        <taxon>Bacillota</taxon>
        <taxon>Clostridia</taxon>
        <taxon>Eubacteriales</taxon>
        <taxon>Clostridiaceae</taxon>
        <taxon>Clostridium</taxon>
    </lineage>
</organism>
<reference evidence="1 2" key="1">
    <citation type="submission" date="2013-02" db="EMBL/GenBank/DDBJ databases">
        <title>Genome sequence of Clostridium saccharoperbutylacetonicum N1-4(HMT).</title>
        <authorList>
            <person name="Poehlein A."/>
            <person name="Daniel R."/>
        </authorList>
    </citation>
    <scope>NUCLEOTIDE SEQUENCE [LARGE SCALE GENOMIC DNA]</scope>
    <source>
        <strain evidence="2">N1-4(HMT)</strain>
    </source>
</reference>
<dbReference type="EMBL" id="CP004121">
    <property type="protein sequence ID" value="AGF55144.1"/>
    <property type="molecule type" value="Genomic_DNA"/>
</dbReference>
<dbReference type="Proteomes" id="UP000011728">
    <property type="component" value="Chromosome"/>
</dbReference>
<gene>
    <name evidence="1" type="ORF">Cspa_c13720</name>
</gene>
<name>M1MB22_9CLOT</name>
<dbReference type="RefSeq" id="WP_015391466.1">
    <property type="nucleotide sequence ID" value="NC_020291.1"/>
</dbReference>
<dbReference type="PATRIC" id="fig|931276.5.peg.1331"/>
<dbReference type="AlphaFoldDB" id="M1MB22"/>
<evidence type="ECO:0000313" key="1">
    <source>
        <dbReference type="EMBL" id="AGF55144.1"/>
    </source>
</evidence>
<evidence type="ECO:0000313" key="2">
    <source>
        <dbReference type="Proteomes" id="UP000011728"/>
    </source>
</evidence>
<sequence>MNNKSYLTKVWNVISSTIFSKSEYEYEKYSRLHDNFNRIDTTELRLISSRRTFM</sequence>
<dbReference type="KEGG" id="csr:Cspa_c13720"/>